<evidence type="ECO:0000256" key="9">
    <source>
        <dbReference type="RuleBase" id="RU003612"/>
    </source>
</evidence>
<dbReference type="Proteomes" id="UP001269375">
    <property type="component" value="Unassembled WGS sequence"/>
</dbReference>
<feature type="domain" description="ZipA C-terminal FtsZ-binding" evidence="11">
    <location>
        <begin position="150"/>
        <end position="280"/>
    </location>
</feature>
<comment type="function">
    <text evidence="8 9">Essential cell division protein that stabilizes the FtsZ protofilaments by cross-linking them and that serves as a cytoplasmic membrane anchor for the Z ring. Also required for the recruitment to the septal ring of downstream cell division proteins.</text>
</comment>
<keyword evidence="6 8" id="KW-0472">Membrane</keyword>
<evidence type="ECO:0000256" key="8">
    <source>
        <dbReference type="HAMAP-Rule" id="MF_00509"/>
    </source>
</evidence>
<comment type="subunit">
    <text evidence="8">Interacts with FtsZ via their C-terminal domains.</text>
</comment>
<evidence type="ECO:0000256" key="4">
    <source>
        <dbReference type="ARBA" id="ARBA00022692"/>
    </source>
</evidence>
<evidence type="ECO:0000256" key="3">
    <source>
        <dbReference type="ARBA" id="ARBA00022618"/>
    </source>
</evidence>
<accession>A0ABU1GU21</accession>
<dbReference type="InterPro" id="IPR011919">
    <property type="entry name" value="Cell_div_ZipA"/>
</dbReference>
<feature type="compositionally biased region" description="Acidic residues" evidence="10">
    <location>
        <begin position="74"/>
        <end position="83"/>
    </location>
</feature>
<dbReference type="SMART" id="SM00771">
    <property type="entry name" value="ZipA_C"/>
    <property type="match status" value="1"/>
</dbReference>
<keyword evidence="1 8" id="KW-1003">Cell membrane</keyword>
<keyword evidence="5 8" id="KW-1133">Transmembrane helix</keyword>
<dbReference type="Pfam" id="PF04354">
    <property type="entry name" value="ZipA_C"/>
    <property type="match status" value="1"/>
</dbReference>
<proteinExistence type="inferred from homology"/>
<comment type="caution">
    <text evidence="12">The sequence shown here is derived from an EMBL/GenBank/DDBJ whole genome shotgun (WGS) entry which is preliminary data.</text>
</comment>
<name>A0ABU1GU21_9GAMM</name>
<evidence type="ECO:0000313" key="12">
    <source>
        <dbReference type="EMBL" id="MDR5895526.1"/>
    </source>
</evidence>
<keyword evidence="13" id="KW-1185">Reference proteome</keyword>
<keyword evidence="3 8" id="KW-0132">Cell division</keyword>
<dbReference type="PANTHER" id="PTHR38685:SF1">
    <property type="entry name" value="CELL DIVISION PROTEIN ZIPA"/>
    <property type="match status" value="1"/>
</dbReference>
<comment type="subcellular location">
    <subcellularLocation>
        <location evidence="8">Cell inner membrane</location>
        <topology evidence="8">Single-pass type I membrane protein</topology>
    </subcellularLocation>
    <text evidence="8">Localizes to the Z ring in an FtsZ-dependent manner.</text>
</comment>
<dbReference type="NCBIfam" id="TIGR02205">
    <property type="entry name" value="septum_zipA"/>
    <property type="match status" value="1"/>
</dbReference>
<organism evidence="12 13">
    <name type="scientific">Larsenimonas suaedae</name>
    <dbReference type="NCBI Taxonomy" id="1851019"/>
    <lineage>
        <taxon>Bacteria</taxon>
        <taxon>Pseudomonadati</taxon>
        <taxon>Pseudomonadota</taxon>
        <taxon>Gammaproteobacteria</taxon>
        <taxon>Oceanospirillales</taxon>
        <taxon>Halomonadaceae</taxon>
        <taxon>Larsenimonas</taxon>
    </lineage>
</organism>
<dbReference type="InterPro" id="IPR007449">
    <property type="entry name" value="ZipA_FtsZ-bd_C"/>
</dbReference>
<keyword evidence="7 8" id="KW-0131">Cell cycle</keyword>
<dbReference type="PANTHER" id="PTHR38685">
    <property type="entry name" value="CELL DIVISION PROTEIN ZIPA"/>
    <property type="match status" value="1"/>
</dbReference>
<evidence type="ECO:0000256" key="10">
    <source>
        <dbReference type="SAM" id="MobiDB-lite"/>
    </source>
</evidence>
<evidence type="ECO:0000256" key="7">
    <source>
        <dbReference type="ARBA" id="ARBA00023306"/>
    </source>
</evidence>
<reference evidence="12 13" key="1">
    <citation type="submission" date="2023-04" db="EMBL/GenBank/DDBJ databases">
        <title>A long-awaited taxogenomic arrangement of the family Halomonadaceae.</title>
        <authorList>
            <person name="De La Haba R."/>
            <person name="Chuvochina M."/>
            <person name="Wittouck S."/>
            <person name="Arahal D.R."/>
            <person name="Sanchez-Porro C."/>
            <person name="Hugenholtz P."/>
            <person name="Ventosa A."/>
        </authorList>
    </citation>
    <scope>NUCLEOTIDE SEQUENCE [LARGE SCALE GENOMIC DNA]</scope>
    <source>
        <strain evidence="12 13">DSM 22428</strain>
    </source>
</reference>
<dbReference type="GO" id="GO:0051301">
    <property type="term" value="P:cell division"/>
    <property type="evidence" value="ECO:0007669"/>
    <property type="project" value="UniProtKB-KW"/>
</dbReference>
<dbReference type="SUPFAM" id="SSF64383">
    <property type="entry name" value="Cell-division protein ZipA, C-terminal domain"/>
    <property type="match status" value="1"/>
</dbReference>
<keyword evidence="4 8" id="KW-0812">Transmembrane</keyword>
<evidence type="ECO:0000313" key="13">
    <source>
        <dbReference type="Proteomes" id="UP001269375"/>
    </source>
</evidence>
<evidence type="ECO:0000256" key="1">
    <source>
        <dbReference type="ARBA" id="ARBA00022475"/>
    </source>
</evidence>
<protein>
    <recommendedName>
        <fullName evidence="8 9">Cell division protein ZipA</fullName>
    </recommendedName>
</protein>
<dbReference type="HAMAP" id="MF_00509">
    <property type="entry name" value="ZipA"/>
    <property type="match status" value="1"/>
</dbReference>
<evidence type="ECO:0000256" key="5">
    <source>
        <dbReference type="ARBA" id="ARBA00022989"/>
    </source>
</evidence>
<dbReference type="EMBL" id="JARWAO010000002">
    <property type="protein sequence ID" value="MDR5895526.1"/>
    <property type="molecule type" value="Genomic_DNA"/>
</dbReference>
<dbReference type="InterPro" id="IPR036765">
    <property type="entry name" value="ZipA_FtsZ-bd_C_sf"/>
</dbReference>
<evidence type="ECO:0000256" key="6">
    <source>
        <dbReference type="ARBA" id="ARBA00023136"/>
    </source>
</evidence>
<evidence type="ECO:0000256" key="2">
    <source>
        <dbReference type="ARBA" id="ARBA00022519"/>
    </source>
</evidence>
<dbReference type="RefSeq" id="WP_251591588.1">
    <property type="nucleotide sequence ID" value="NZ_JAMLJI010000001.1"/>
</dbReference>
<feature type="transmembrane region" description="Helical" evidence="8">
    <location>
        <begin position="6"/>
        <end position="24"/>
    </location>
</feature>
<sequence length="294" mass="33200">MELREWLIILGLLLVAIIVIDGVRRLKHQRGIPRLDLSKDLDVTDELDDHKRQSQVNWELPNGGARAAGGERAFDDEHDDDEALNARARDVDEPPRRAEAEHDDLEPMVDDREPAPEPISDNVHHHPVVERALRNAVPADAMARDTLGRADELIVISVFAREGVFDGTSLLNLMLACGLRYSPDMNVFHRFETEDDYSALQFSMVNAVKPGTFDIEGMDDFSTPGVTFLMPLPGAEDSKSAFEAMLETAMVIVRNLGGELKDENQSVMTAQTIEFARQRVHEFERRWRLHRQQG</sequence>
<gene>
    <name evidence="8 12" type="primary">zipA</name>
    <name evidence="12" type="ORF">QC825_05505</name>
</gene>
<feature type="region of interest" description="Disordered" evidence="10">
    <location>
        <begin position="48"/>
        <end position="122"/>
    </location>
</feature>
<comment type="similarity">
    <text evidence="8 9">Belongs to the ZipA family.</text>
</comment>
<dbReference type="Gene3D" id="3.30.1400.10">
    <property type="entry name" value="ZipA, C-terminal FtsZ-binding domain"/>
    <property type="match status" value="1"/>
</dbReference>
<keyword evidence="2 8" id="KW-0997">Cell inner membrane</keyword>
<feature type="compositionally biased region" description="Basic and acidic residues" evidence="10">
    <location>
        <begin position="87"/>
        <end position="100"/>
    </location>
</feature>
<evidence type="ECO:0000259" key="11">
    <source>
        <dbReference type="SMART" id="SM00771"/>
    </source>
</evidence>